<sequence>MSRCVLAGDVGGTKTLLALYRCENGALGLLREARYASGDYSGLPEIAASFLGGERPHSACFGVAGPVADGRCRITNLPWSLEEGQLSHALGGVPVKLLNDLEAVALGLLRVPATAFHDLNSGRAQAGNIAVIAAGTGLGEAVLHWDGAAYAAIAGEGGHCDFAPMDAQQDRLLAFLRERFAGHVSYERILSGHGLRAVYEFFLGEGLAGPGPGLLEALQDGDPAAAIAQYGLEGRDEACRQALTLFARVYGQEAGNLALKCLARGGVLLAGGIAPKLLPILKDGPFMAGFCDKGRFAALLRDMPVRVCRDAQAPLLGAAATAQALLR</sequence>
<protein>
    <recommendedName>
        <fullName evidence="3">Glucokinase</fullName>
        <ecNumber evidence="3">2.7.1.2</ecNumber>
    </recommendedName>
    <alternativeName>
        <fullName evidence="3">Glucose kinase</fullName>
    </alternativeName>
</protein>
<evidence type="ECO:0000256" key="2">
    <source>
        <dbReference type="ARBA" id="ARBA00022777"/>
    </source>
</evidence>
<dbReference type="HAMAP" id="MF_00524">
    <property type="entry name" value="Glucokinase"/>
    <property type="match status" value="1"/>
</dbReference>
<comment type="subcellular location">
    <subcellularLocation>
        <location evidence="3">Cytoplasm</location>
    </subcellularLocation>
</comment>
<dbReference type="GO" id="GO:0004340">
    <property type="term" value="F:glucokinase activity"/>
    <property type="evidence" value="ECO:0007669"/>
    <property type="project" value="UniProtKB-UniRule"/>
</dbReference>
<dbReference type="EC" id="2.7.1.2" evidence="3"/>
<proteinExistence type="inferred from homology"/>
<keyword evidence="3" id="KW-0963">Cytoplasm</keyword>
<keyword evidence="3" id="KW-0547">Nucleotide-binding</keyword>
<evidence type="ECO:0000313" key="6">
    <source>
        <dbReference type="Proteomes" id="UP000824988"/>
    </source>
</evidence>
<dbReference type="InterPro" id="IPR043129">
    <property type="entry name" value="ATPase_NBD"/>
</dbReference>
<dbReference type="RefSeq" id="WP_054774058.1">
    <property type="nucleotide sequence ID" value="NZ_AP019782.1"/>
</dbReference>
<keyword evidence="6" id="KW-1185">Reference proteome</keyword>
<dbReference type="InterPro" id="IPR003836">
    <property type="entry name" value="Glucokinase"/>
</dbReference>
<feature type="binding site" evidence="3">
    <location>
        <begin position="8"/>
        <end position="13"/>
    </location>
    <ligand>
        <name>ATP</name>
        <dbReference type="ChEBI" id="CHEBI:30616"/>
    </ligand>
</feature>
<reference evidence="5" key="1">
    <citation type="submission" date="2019-06" db="EMBL/GenBank/DDBJ databases">
        <title>Complete genome sequence of Methylogaea oryzae strain JCM16910.</title>
        <authorList>
            <person name="Asakawa S."/>
        </authorList>
    </citation>
    <scope>NUCLEOTIDE SEQUENCE</scope>
    <source>
        <strain evidence="5">E10</strain>
    </source>
</reference>
<name>A0A8D4VPX9_9GAMM</name>
<evidence type="ECO:0000313" key="5">
    <source>
        <dbReference type="EMBL" id="BBL71601.1"/>
    </source>
</evidence>
<dbReference type="PANTHER" id="PTHR47363">
    <property type="entry name" value="GLUCOKINASE"/>
    <property type="match status" value="1"/>
</dbReference>
<dbReference type="Proteomes" id="UP000824988">
    <property type="component" value="Chromosome"/>
</dbReference>
<dbReference type="GO" id="GO:0005524">
    <property type="term" value="F:ATP binding"/>
    <property type="evidence" value="ECO:0007669"/>
    <property type="project" value="UniProtKB-UniRule"/>
</dbReference>
<dbReference type="KEGG" id="moz:MoryE10_22070"/>
<keyword evidence="2 3" id="KW-0418">Kinase</keyword>
<dbReference type="SUPFAM" id="SSF53067">
    <property type="entry name" value="Actin-like ATPase domain"/>
    <property type="match status" value="1"/>
</dbReference>
<organism evidence="5 6">
    <name type="scientific">Methylogaea oryzae</name>
    <dbReference type="NCBI Taxonomy" id="1295382"/>
    <lineage>
        <taxon>Bacteria</taxon>
        <taxon>Pseudomonadati</taxon>
        <taxon>Pseudomonadota</taxon>
        <taxon>Gammaproteobacteria</taxon>
        <taxon>Methylococcales</taxon>
        <taxon>Methylococcaceae</taxon>
        <taxon>Methylogaea</taxon>
    </lineage>
</organism>
<dbReference type="Gene3D" id="3.30.420.40">
    <property type="match status" value="1"/>
</dbReference>
<keyword evidence="1 3" id="KW-0808">Transferase</keyword>
<comment type="catalytic activity">
    <reaction evidence="3">
        <text>D-glucose + ATP = D-glucose 6-phosphate + ADP + H(+)</text>
        <dbReference type="Rhea" id="RHEA:17825"/>
        <dbReference type="ChEBI" id="CHEBI:4167"/>
        <dbReference type="ChEBI" id="CHEBI:15378"/>
        <dbReference type="ChEBI" id="CHEBI:30616"/>
        <dbReference type="ChEBI" id="CHEBI:61548"/>
        <dbReference type="ChEBI" id="CHEBI:456216"/>
        <dbReference type="EC" id="2.7.1.2"/>
    </reaction>
</comment>
<dbReference type="Gene3D" id="3.40.367.20">
    <property type="match status" value="1"/>
</dbReference>
<dbReference type="GO" id="GO:0005737">
    <property type="term" value="C:cytoplasm"/>
    <property type="evidence" value="ECO:0007669"/>
    <property type="project" value="UniProtKB-SubCell"/>
</dbReference>
<keyword evidence="3" id="KW-0067">ATP-binding</keyword>
<evidence type="ECO:0000256" key="4">
    <source>
        <dbReference type="RuleBase" id="RU004046"/>
    </source>
</evidence>
<dbReference type="AlphaFoldDB" id="A0A8D4VPX9"/>
<dbReference type="NCBIfam" id="TIGR00749">
    <property type="entry name" value="glk"/>
    <property type="match status" value="1"/>
</dbReference>
<dbReference type="Pfam" id="PF02685">
    <property type="entry name" value="Glucokinase"/>
    <property type="match status" value="1"/>
</dbReference>
<dbReference type="GO" id="GO:0005536">
    <property type="term" value="F:D-glucose binding"/>
    <property type="evidence" value="ECO:0007669"/>
    <property type="project" value="InterPro"/>
</dbReference>
<evidence type="ECO:0000256" key="3">
    <source>
        <dbReference type="HAMAP-Rule" id="MF_00524"/>
    </source>
</evidence>
<dbReference type="PANTHER" id="PTHR47363:SF1">
    <property type="entry name" value="GLUCOKINASE"/>
    <property type="match status" value="1"/>
</dbReference>
<dbReference type="CDD" id="cd24008">
    <property type="entry name" value="ASKHA_NBD_GLK"/>
    <property type="match status" value="1"/>
</dbReference>
<dbReference type="GO" id="GO:0006096">
    <property type="term" value="P:glycolytic process"/>
    <property type="evidence" value="ECO:0007669"/>
    <property type="project" value="UniProtKB-UniRule"/>
</dbReference>
<accession>A0A8D4VPX9</accession>
<comment type="similarity">
    <text evidence="3 4">Belongs to the bacterial glucokinase family.</text>
</comment>
<evidence type="ECO:0000256" key="1">
    <source>
        <dbReference type="ARBA" id="ARBA00022679"/>
    </source>
</evidence>
<keyword evidence="3" id="KW-0324">Glycolysis</keyword>
<dbReference type="EMBL" id="AP019782">
    <property type="protein sequence ID" value="BBL71601.1"/>
    <property type="molecule type" value="Genomic_DNA"/>
</dbReference>
<gene>
    <name evidence="3 5" type="primary">glk</name>
    <name evidence="5" type="ORF">MoryE10_22070</name>
</gene>